<dbReference type="InterPro" id="IPR036010">
    <property type="entry name" value="2Fe-2S_ferredoxin-like_sf"/>
</dbReference>
<dbReference type="EMBL" id="JBIHSF010000004">
    <property type="protein sequence ID" value="MFH0259083.1"/>
    <property type="molecule type" value="Genomic_DNA"/>
</dbReference>
<reference evidence="2 3" key="1">
    <citation type="submission" date="2024-10" db="EMBL/GenBank/DDBJ databases">
        <authorList>
            <person name="Yibar A."/>
            <person name="Saticioglu I.B."/>
            <person name="Duman M."/>
            <person name="Ajmi N."/>
            <person name="Gurler F."/>
            <person name="Ay H."/>
            <person name="Onuk E."/>
            <person name="Guler S."/>
            <person name="Romalde J.L."/>
        </authorList>
    </citation>
    <scope>NUCLEOTIDE SEQUENCE [LARGE SCALE GENOMIC DNA]</scope>
    <source>
        <strain evidence="2 3">1-TCBS-B</strain>
    </source>
</reference>
<sequence length="247" mass="27912">MDELLEEGFIVVRLMCAVKAGWKAISKKARNFMRELKLIAVRAMKDGKIRLVHVEITSFNQADINTVMYRAYVDDEQVLALIYHTREGHDFVSLTPNRIEKCVPEVVGAVLLSVMHLNNLEVVWITDEFFSQLIDRYAVENKTNELSLFHAFLNGEPALHVHYRENEVEVCFNKKRFSTQQQSILDAALNENIEIKHLCKSGVCGKCRLDVLSGTALATSTIIEPALIGPTQILACSFKAITSMEVE</sequence>
<dbReference type="CDD" id="cd00207">
    <property type="entry name" value="fer2"/>
    <property type="match status" value="1"/>
</dbReference>
<proteinExistence type="predicted"/>
<dbReference type="Proteomes" id="UP001607125">
    <property type="component" value="Unassembled WGS sequence"/>
</dbReference>
<comment type="caution">
    <text evidence="2">The sequence shown here is derived from an EMBL/GenBank/DDBJ whole genome shotgun (WGS) entry which is preliminary data.</text>
</comment>
<name>A0ABW7ICR2_9VIBR</name>
<dbReference type="SUPFAM" id="SSF54292">
    <property type="entry name" value="2Fe-2S ferredoxin-like"/>
    <property type="match status" value="1"/>
</dbReference>
<feature type="domain" description="2Fe-2S ferredoxin-type" evidence="1">
    <location>
        <begin position="166"/>
        <end position="247"/>
    </location>
</feature>
<keyword evidence="3" id="KW-1185">Reference proteome</keyword>
<dbReference type="Gene3D" id="3.10.20.30">
    <property type="match status" value="1"/>
</dbReference>
<protein>
    <submittedName>
        <fullName evidence="2">2Fe-2S iron-sulfur cluster-binding protein</fullName>
    </submittedName>
</protein>
<dbReference type="InterPro" id="IPR001041">
    <property type="entry name" value="2Fe-2S_ferredoxin-type"/>
</dbReference>
<dbReference type="PROSITE" id="PS51085">
    <property type="entry name" value="2FE2S_FER_2"/>
    <property type="match status" value="1"/>
</dbReference>
<dbReference type="Pfam" id="PF00111">
    <property type="entry name" value="Fer2"/>
    <property type="match status" value="1"/>
</dbReference>
<organism evidence="2 3">
    <name type="scientific">Vibrio barjaei</name>
    <dbReference type="NCBI Taxonomy" id="1676683"/>
    <lineage>
        <taxon>Bacteria</taxon>
        <taxon>Pseudomonadati</taxon>
        <taxon>Pseudomonadota</taxon>
        <taxon>Gammaproteobacteria</taxon>
        <taxon>Vibrionales</taxon>
        <taxon>Vibrionaceae</taxon>
        <taxon>Vibrio</taxon>
    </lineage>
</organism>
<accession>A0ABW7ICR2</accession>
<dbReference type="InterPro" id="IPR012675">
    <property type="entry name" value="Beta-grasp_dom_sf"/>
</dbReference>
<evidence type="ECO:0000259" key="1">
    <source>
        <dbReference type="PROSITE" id="PS51085"/>
    </source>
</evidence>
<evidence type="ECO:0000313" key="2">
    <source>
        <dbReference type="EMBL" id="MFH0259083.1"/>
    </source>
</evidence>
<dbReference type="RefSeq" id="WP_394628339.1">
    <property type="nucleotide sequence ID" value="NZ_JBIHSF010000004.1"/>
</dbReference>
<gene>
    <name evidence="2" type="ORF">ACGRH2_01290</name>
</gene>
<evidence type="ECO:0000313" key="3">
    <source>
        <dbReference type="Proteomes" id="UP001607125"/>
    </source>
</evidence>